<proteinExistence type="predicted"/>
<evidence type="ECO:0000313" key="1">
    <source>
        <dbReference type="EMBL" id="OAG35867.1"/>
    </source>
</evidence>
<accession>A0A177EV38</accession>
<sequence>MASRGQLCVGAGREGSNVRVNLRGASEGPIKTDPLDVEEAWVEVDNVVCDDDDEDDCEEVCDKNELPRKICVTVPCTRPHYVSVSSDLLLHRPWLLWAGLEVAMKEVELWTTALEAVGANPGSDDVKGESSIAPTVLLAQDQESEEQEEEMSVVKFPGNLALTLGQVQGQVQGLVPVRVPQKGQLEPPAGLVSLELPESLVGLLLPRLLGHWGLLESLVPLAWAPVPALVTVADGFHSLTSKPSSTFHNTTSSIGCAANNTSSSVRRTANSIAHRIKWVWYAETTMRHLPAGLNRLTGGTTGTG</sequence>
<dbReference type="GeneID" id="34605077"/>
<name>A0A177EV38_9EURO</name>
<evidence type="ECO:0000313" key="2">
    <source>
        <dbReference type="Proteomes" id="UP000077002"/>
    </source>
</evidence>
<protein>
    <submittedName>
        <fullName evidence="1">Uncharacterized protein</fullName>
    </submittedName>
</protein>
<reference evidence="1 2" key="1">
    <citation type="submission" date="2016-03" db="EMBL/GenBank/DDBJ databases">
        <title>Draft genome sequence of the Fonsecaea monophora CBS 269.37.</title>
        <authorList>
            <person name="Bombassaro A."/>
            <person name="Vinicius W.A."/>
            <person name="De Hoog S."/>
            <person name="Sun J."/>
            <person name="Souza E.M."/>
            <person name="Raittz R.T."/>
            <person name="Costa F."/>
            <person name="Leao A.C."/>
            <person name="Tadra-Sfeir M.Z."/>
            <person name="Baura V."/>
            <person name="Balsanelli E."/>
            <person name="Pedrosa F.O."/>
            <person name="Moreno L.F."/>
            <person name="Steffens M.B."/>
            <person name="Xi L."/>
            <person name="Bocca A.L."/>
            <person name="Felipe M.S."/>
            <person name="Teixeira M."/>
            <person name="Telles Filho F.Q."/>
            <person name="Azevedo C.M."/>
            <person name="Gomes R."/>
            <person name="Vicente V.A."/>
        </authorList>
    </citation>
    <scope>NUCLEOTIDE SEQUENCE [LARGE SCALE GENOMIC DNA]</scope>
    <source>
        <strain evidence="1 2">CBS 269.37</strain>
    </source>
</reference>
<dbReference type="Proteomes" id="UP000077002">
    <property type="component" value="Unassembled WGS sequence"/>
</dbReference>
<dbReference type="AlphaFoldDB" id="A0A177EV38"/>
<organism evidence="1 2">
    <name type="scientific">Fonsecaea monophora</name>
    <dbReference type="NCBI Taxonomy" id="254056"/>
    <lineage>
        <taxon>Eukaryota</taxon>
        <taxon>Fungi</taxon>
        <taxon>Dikarya</taxon>
        <taxon>Ascomycota</taxon>
        <taxon>Pezizomycotina</taxon>
        <taxon>Eurotiomycetes</taxon>
        <taxon>Chaetothyriomycetidae</taxon>
        <taxon>Chaetothyriales</taxon>
        <taxon>Herpotrichiellaceae</taxon>
        <taxon>Fonsecaea</taxon>
    </lineage>
</organism>
<dbReference type="EMBL" id="LVKK01000106">
    <property type="protein sequence ID" value="OAG35867.1"/>
    <property type="molecule type" value="Genomic_DNA"/>
</dbReference>
<dbReference type="RefSeq" id="XP_022507819.1">
    <property type="nucleotide sequence ID" value="XM_022659876.1"/>
</dbReference>
<comment type="caution">
    <text evidence="1">The sequence shown here is derived from an EMBL/GenBank/DDBJ whole genome shotgun (WGS) entry which is preliminary data.</text>
</comment>
<gene>
    <name evidence="1" type="ORF">AYO21_09950</name>
</gene>
<keyword evidence="2" id="KW-1185">Reference proteome</keyword>